<reference evidence="1 3" key="2">
    <citation type="submission" date="2018-11" db="EMBL/GenBank/DDBJ databases">
        <authorList>
            <consortium name="Pathogen Informatics"/>
        </authorList>
    </citation>
    <scope>NUCLEOTIDE SEQUENCE [LARGE SCALE GENOMIC DNA]</scope>
</reference>
<dbReference type="EMBL" id="UYYG01001154">
    <property type="protein sequence ID" value="VDN56026.1"/>
    <property type="molecule type" value="Genomic_DNA"/>
</dbReference>
<sequence length="86" mass="9918">MTDYDYECSVLIKHGGETRLQLNDESWDGRLAHSISNEIKSSYVHILCTYHKSEILVVIAWKLLVIFSEEEATTGETSQTETVKYY</sequence>
<dbReference type="Proteomes" id="UP000274756">
    <property type="component" value="Unassembled WGS sequence"/>
</dbReference>
<name>A0A0N4U4D6_DRAME</name>
<dbReference type="WBParaSite" id="DME_0000163901-mRNA-1">
    <property type="protein sequence ID" value="DME_0000163901-mRNA-1"/>
    <property type="gene ID" value="DME_0000163901"/>
</dbReference>
<dbReference type="AlphaFoldDB" id="A0A0N4U4D6"/>
<accession>A0A0N4U4D6</accession>
<evidence type="ECO:0000313" key="3">
    <source>
        <dbReference type="Proteomes" id="UP000274756"/>
    </source>
</evidence>
<gene>
    <name evidence="1" type="ORF">DME_LOCUS5999</name>
</gene>
<organism evidence="2 4">
    <name type="scientific">Dracunculus medinensis</name>
    <name type="common">Guinea worm</name>
    <dbReference type="NCBI Taxonomy" id="318479"/>
    <lineage>
        <taxon>Eukaryota</taxon>
        <taxon>Metazoa</taxon>
        <taxon>Ecdysozoa</taxon>
        <taxon>Nematoda</taxon>
        <taxon>Chromadorea</taxon>
        <taxon>Rhabditida</taxon>
        <taxon>Spirurina</taxon>
        <taxon>Dracunculoidea</taxon>
        <taxon>Dracunculidae</taxon>
        <taxon>Dracunculus</taxon>
    </lineage>
</organism>
<reference evidence="4" key="1">
    <citation type="submission" date="2017-02" db="UniProtKB">
        <authorList>
            <consortium name="WormBaseParasite"/>
        </authorList>
    </citation>
    <scope>IDENTIFICATION</scope>
</reference>
<protein>
    <submittedName>
        <fullName evidence="4">SH2 domain-containing protein</fullName>
    </submittedName>
</protein>
<proteinExistence type="predicted"/>
<dbReference type="Proteomes" id="UP000038040">
    <property type="component" value="Unplaced"/>
</dbReference>
<evidence type="ECO:0000313" key="4">
    <source>
        <dbReference type="WBParaSite" id="DME_0000163901-mRNA-1"/>
    </source>
</evidence>
<keyword evidence="3" id="KW-1185">Reference proteome</keyword>
<evidence type="ECO:0000313" key="1">
    <source>
        <dbReference type="EMBL" id="VDN56026.1"/>
    </source>
</evidence>
<evidence type="ECO:0000313" key="2">
    <source>
        <dbReference type="Proteomes" id="UP000038040"/>
    </source>
</evidence>